<evidence type="ECO:0000313" key="1">
    <source>
        <dbReference type="EMBL" id="JAH69745.1"/>
    </source>
</evidence>
<protein>
    <submittedName>
        <fullName evidence="1">Uncharacterized protein</fullName>
    </submittedName>
</protein>
<reference evidence="1" key="2">
    <citation type="journal article" date="2015" name="Fish Shellfish Immunol.">
        <title>Early steps in the European eel (Anguilla anguilla)-Vibrio vulnificus interaction in the gills: Role of the RtxA13 toxin.</title>
        <authorList>
            <person name="Callol A."/>
            <person name="Pajuelo D."/>
            <person name="Ebbesson L."/>
            <person name="Teles M."/>
            <person name="MacKenzie S."/>
            <person name="Amaro C."/>
        </authorList>
    </citation>
    <scope>NUCLEOTIDE SEQUENCE</scope>
</reference>
<dbReference type="EMBL" id="GBXM01038832">
    <property type="protein sequence ID" value="JAH69745.1"/>
    <property type="molecule type" value="Transcribed_RNA"/>
</dbReference>
<proteinExistence type="predicted"/>
<organism evidence="1">
    <name type="scientific">Anguilla anguilla</name>
    <name type="common">European freshwater eel</name>
    <name type="synonym">Muraena anguilla</name>
    <dbReference type="NCBI Taxonomy" id="7936"/>
    <lineage>
        <taxon>Eukaryota</taxon>
        <taxon>Metazoa</taxon>
        <taxon>Chordata</taxon>
        <taxon>Craniata</taxon>
        <taxon>Vertebrata</taxon>
        <taxon>Euteleostomi</taxon>
        <taxon>Actinopterygii</taxon>
        <taxon>Neopterygii</taxon>
        <taxon>Teleostei</taxon>
        <taxon>Anguilliformes</taxon>
        <taxon>Anguillidae</taxon>
        <taxon>Anguilla</taxon>
    </lineage>
</organism>
<name>A0A0E9UX42_ANGAN</name>
<accession>A0A0E9UX42</accession>
<reference evidence="1" key="1">
    <citation type="submission" date="2014-11" db="EMBL/GenBank/DDBJ databases">
        <authorList>
            <person name="Amaro Gonzalez C."/>
        </authorList>
    </citation>
    <scope>NUCLEOTIDE SEQUENCE</scope>
</reference>
<sequence>MSVDRLQEKCNDSAT</sequence>